<dbReference type="AlphaFoldDB" id="W5SU64"/>
<dbReference type="PATRIC" id="fig|1313292.3.peg.301"/>
<evidence type="ECO:0000313" key="1">
    <source>
        <dbReference type="EMBL" id="AHH10455.1"/>
    </source>
</evidence>
<evidence type="ECO:0000313" key="2">
    <source>
        <dbReference type="Proteomes" id="UP000019330"/>
    </source>
</evidence>
<keyword evidence="1" id="KW-0966">Cell projection</keyword>
<dbReference type="Proteomes" id="UP000019330">
    <property type="component" value="Chromosome"/>
</dbReference>
<name>W5SU64_9SPIR</name>
<organism evidence="1 2">
    <name type="scientific">Borrelia coriaceae ATCC 43381</name>
    <dbReference type="NCBI Taxonomy" id="1408429"/>
    <lineage>
        <taxon>Bacteria</taxon>
        <taxon>Pseudomonadati</taxon>
        <taxon>Spirochaetota</taxon>
        <taxon>Spirochaetia</taxon>
        <taxon>Spirochaetales</taxon>
        <taxon>Borreliaceae</taxon>
        <taxon>Borrelia</taxon>
    </lineage>
</organism>
<dbReference type="STRING" id="1313292.BCO_0086400"/>
<gene>
    <name evidence="1" type="ORF">BCO_0086400</name>
</gene>
<dbReference type="EMBL" id="CP005745">
    <property type="protein sequence ID" value="AHH10455.1"/>
    <property type="molecule type" value="Genomic_DNA"/>
</dbReference>
<protein>
    <submittedName>
        <fullName evidence="1">Flagellar protein</fullName>
    </submittedName>
</protein>
<keyword evidence="1" id="KW-0282">Flagellum</keyword>
<reference evidence="1" key="1">
    <citation type="submission" date="2013-04" db="EMBL/GenBank/DDBJ databases">
        <title>Comparative Genomics of Relapsing Fever Spirochetes.</title>
        <authorList>
            <person name="Schwan T.G."/>
            <person name="Raffel S.J."/>
            <person name="Porcella S.F."/>
            <person name="Martens C.A."/>
            <person name="Bruno D.P."/>
            <person name="Ricklefs S.M."/>
            <person name="Barbian K.B."/>
        </authorList>
    </citation>
    <scope>NUCLEOTIDE SEQUENCE [LARGE SCALE GENOMIC DNA]</scope>
    <source>
        <strain evidence="1">Co53</strain>
    </source>
</reference>
<proteinExistence type="predicted"/>
<keyword evidence="1" id="KW-0969">Cilium</keyword>
<dbReference type="HOGENOM" id="CLU_2535900_0_0_12"/>
<sequence>MQKNYLDYLICRKSEELKKLEKLKCEYDKYYDVYFKKYREEKKVEILIKTLNNTIIKEKVKSENLCLDEYINYKVCKKLRNSQ</sequence>
<keyword evidence="2" id="KW-1185">Reference proteome</keyword>
<accession>W5SU64</accession>